<organism evidence="2 3">
    <name type="scientific">Hymenobacter koreensis</name>
    <dbReference type="NCBI Taxonomy" id="1084523"/>
    <lineage>
        <taxon>Bacteria</taxon>
        <taxon>Pseudomonadati</taxon>
        <taxon>Bacteroidota</taxon>
        <taxon>Cytophagia</taxon>
        <taxon>Cytophagales</taxon>
        <taxon>Hymenobacteraceae</taxon>
        <taxon>Hymenobacter</taxon>
    </lineage>
</organism>
<dbReference type="RefSeq" id="WP_345224168.1">
    <property type="nucleotide sequence ID" value="NZ_BAABHA010000004.1"/>
</dbReference>
<dbReference type="Proteomes" id="UP001500454">
    <property type="component" value="Unassembled WGS sequence"/>
</dbReference>
<sequence length="273" mass="30440">MSDLGLSFGRTFPLIRSEVSAVLHACSEGQDVADTMVVNIKIPAAKGYCRRAGLISSDWAPTQFGEQVLSHDPNLVRPETLWLLHYFLSAPHYSTPNFWGDLVVHKLVLGTILNMELTRNKIAEFSSKTVEKEQSFSTLDSAATSFLGTYSKKVSLYELGIFPERKDKSGEYKEQSGSYQMSTPLPIPAAAFACILADYWQANFSNTASIDEEQLTQSDLPKILLLGVDGFNAKLAELADPQRGLVQRQRRFNPPQLLRRWTDAAALWDSLYA</sequence>
<feature type="domain" description="DUF4007" evidence="1">
    <location>
        <begin position="55"/>
        <end position="242"/>
    </location>
</feature>
<dbReference type="EMBL" id="BAABHA010000004">
    <property type="protein sequence ID" value="GAA4382181.1"/>
    <property type="molecule type" value="Genomic_DNA"/>
</dbReference>
<name>A0ABP8IZK7_9BACT</name>
<accession>A0ABP8IZK7</accession>
<dbReference type="Pfam" id="PF13182">
    <property type="entry name" value="DUF4007"/>
    <property type="match status" value="1"/>
</dbReference>
<comment type="caution">
    <text evidence="2">The sequence shown here is derived from an EMBL/GenBank/DDBJ whole genome shotgun (WGS) entry which is preliminary data.</text>
</comment>
<keyword evidence="3" id="KW-1185">Reference proteome</keyword>
<reference evidence="3" key="1">
    <citation type="journal article" date="2019" name="Int. J. Syst. Evol. Microbiol.">
        <title>The Global Catalogue of Microorganisms (GCM) 10K type strain sequencing project: providing services to taxonomists for standard genome sequencing and annotation.</title>
        <authorList>
            <consortium name="The Broad Institute Genomics Platform"/>
            <consortium name="The Broad Institute Genome Sequencing Center for Infectious Disease"/>
            <person name="Wu L."/>
            <person name="Ma J."/>
        </authorList>
    </citation>
    <scope>NUCLEOTIDE SEQUENCE [LARGE SCALE GENOMIC DNA]</scope>
    <source>
        <strain evidence="3">JCM 17924</strain>
    </source>
</reference>
<gene>
    <name evidence="2" type="ORF">GCM10023186_22270</name>
</gene>
<evidence type="ECO:0000259" key="1">
    <source>
        <dbReference type="Pfam" id="PF13182"/>
    </source>
</evidence>
<evidence type="ECO:0000313" key="3">
    <source>
        <dbReference type="Proteomes" id="UP001500454"/>
    </source>
</evidence>
<dbReference type="InterPro" id="IPR025248">
    <property type="entry name" value="DUF4007"/>
</dbReference>
<proteinExistence type="predicted"/>
<evidence type="ECO:0000313" key="2">
    <source>
        <dbReference type="EMBL" id="GAA4382181.1"/>
    </source>
</evidence>
<protein>
    <recommendedName>
        <fullName evidence="1">DUF4007 domain-containing protein</fullName>
    </recommendedName>
</protein>